<name>A0ACC2XHY0_9TREE</name>
<evidence type="ECO:0000313" key="1">
    <source>
        <dbReference type="EMBL" id="KAJ9122327.1"/>
    </source>
</evidence>
<keyword evidence="2" id="KW-1185">Reference proteome</keyword>
<dbReference type="Proteomes" id="UP001243375">
    <property type="component" value="Unassembled WGS sequence"/>
</dbReference>
<sequence length="2009" mass="222665">MSTLHPASLPVKARLYSPATKRYKVSAFTMQTILEHAPHSSRRNSGSSERSHDSGFSASSVDKHHGKTSGASTSGAPFGSDGKPHTLSDIAHRAIGDHVSEHAHHSTAGSKYNKRELSGEDQDGTVVGGEHPGLDRSAGSGRYSKGMPNTPWTNVKAEEIRKEQNGENEESSPEEKKDKKVASEKMRHVMGVAHDAGMNLDDSDKDHKNRETKEDKDEKATREAAERLSVHADRTGQAREVEGSNGAPSHNNGNANVSQARKDQEKFFHMDKSTDRQGNPEFVNDQASHEQDDPYQGSRPNGTASSANNGQANGHAINGPHHSGSSREESPSKSQNGDEEDAERLPGRDPKENVHGEVPKAMAPTKKETAPGPQNEINLRPRIPDMQVSFFCSFLDARVSSFSLHYQFHTAAGSIELHKHAHQVPLHVAADGETEDLPNGKPFRHAHDPEDKLTSTREKEREFLGFAGRKDKDDDLDYGDKRIINGDHVGPSSKGGLVMGEADAHNGEDEEDDIVPDLHDKGKGKEVGSHKIPRATHRSSGAVQDHLVSANASPMSARPAKAGRLWSTFRHKSPLEQDSEQSKSSRPHSQGHDGLTAAMDNDRILEEPETIGQKKWTVLRQKLLHRQTNGPIPHANPAIIPVTSELLAGQLPVMILKTWLDRDESGRRAVPVLLGNLRFRVGDSAGLSDGQQEHSGREVFRIECEYGDGAVKWVIYRELRDFFALHTNYKTGNLGNKLSHLSGARRVEIPEFPRNCIPYLGKIRRWEGKSVGIEEDQPAEHRRVMEKHKHMSKEEISKEVRASLQRYLVDLIRAVMFRPESNRLCRFFELSALTISLAPRGGFQSKAGFLKIKGSNASARRNQPGLTPMSWAASRKPRWWIVRDSYFVATDGPESSEIYDVFMIDSDFAIERPKRVLRKTLKALTGQGSLKVLAHIEKEEGKGGSGTAQADRQARIAAAAGSGAPLPDASDTSSESSSDEDNGGTAIADKPKQKLKKSKAALVENEVGSASQHTFYIISAQRRVKVAAANIRLMQQFIIAMERVAAQSVWTGKNRFDSFAPIRMNVAAQWLVDGRDYFWSLSRAINMAKETVYIHDWWISPELYLRRPGDERYRLDNLLKRKAEEGVKIFIIIYNEVSDKTTPTDSLYTKQRLTGLHPNIMVQRSPSHFQTGTFFWSHHEKMCVIDEAIAFMGGLDLCFGRWDTSQHVLIDEDFEPGATGEDGPIWPGKDMANERVVEYHTLNKPFEDMFDRTKVPRMPWHDVGLQIVGQPARDLCRHFIQRWNLLIRMKNHTRPLPFLLPPSDFTELELKSLGLAGTCEIQICRSCGPWSMGTTTKVEHSIQNAYLKAIQLSDHFVYIENQFFITSTVVDGIEIENRIGDALVDRIIRAHKDGTPWRACIVIPLLPGYPAPLDTAEASSVRLILECQNRTISRGTQSIFSRLRKEAIDPDDYISFFSLRGWSKFKSGALTTEQVYIHGKTMVVDDRLVICGSANINERSQRGDRDSELAAIIRDTDMIESTMAGKPYMVGRFAHTLRMRLMREHVGIDVDALEEDQLISRKPIGSEDEIQKWDPDHEQDDGERTTAGVTTVKAVTARTRFMATVENGVSSLTKGLSENAVSNIKKGANVVIKPASIVKQKNTVFGAGVTGDISERQDYDREGIIARGFASSIVPTLEEKTIIERRPSAQHTNGKPLFDALDEGEGEGEYDVEEATIPDDVHKDVDSKPVNAQENGGSRSAPKIEGPANEQAKYGAPANAEKDDDDVPNRDTKRDETTSEERAAVKARSTLRKHLSVKVGVSPWTMPTPTPIIEAAAFTDPLTDGLWKDQWVATAVHNTEIFRKVFRCVPDDLVTSWASYKSFTSHAEKFNKVPTNVADAKHEPSKIVHGGPGTHAAGGGGSGGGVVGQGGAEASQTHTDSGDIRHGKPHDLSIGRDDKQDESPEKTPNRQASGAGDAFHDWELQEMETLLQEVRGHLVVYPTRFLEAEDLANNFLFNSDKILPLPIYD</sequence>
<accession>A0ACC2XHY0</accession>
<evidence type="ECO:0000313" key="2">
    <source>
        <dbReference type="Proteomes" id="UP001243375"/>
    </source>
</evidence>
<organism evidence="1 2">
    <name type="scientific">Naganishia vaughanmartiniae</name>
    <dbReference type="NCBI Taxonomy" id="1424756"/>
    <lineage>
        <taxon>Eukaryota</taxon>
        <taxon>Fungi</taxon>
        <taxon>Dikarya</taxon>
        <taxon>Basidiomycota</taxon>
        <taxon>Agaricomycotina</taxon>
        <taxon>Tremellomycetes</taxon>
        <taxon>Filobasidiales</taxon>
        <taxon>Filobasidiaceae</taxon>
        <taxon>Naganishia</taxon>
    </lineage>
</organism>
<reference evidence="1" key="1">
    <citation type="submission" date="2023-04" db="EMBL/GenBank/DDBJ databases">
        <title>Draft Genome sequencing of Naganishia species isolated from polar environments using Oxford Nanopore Technology.</title>
        <authorList>
            <person name="Leo P."/>
            <person name="Venkateswaran K."/>
        </authorList>
    </citation>
    <scope>NUCLEOTIDE SEQUENCE</scope>
    <source>
        <strain evidence="1">MNA-CCFEE 5425</strain>
    </source>
</reference>
<comment type="caution">
    <text evidence="1">The sequence shown here is derived from an EMBL/GenBank/DDBJ whole genome shotgun (WGS) entry which is preliminary data.</text>
</comment>
<dbReference type="EMBL" id="JASBWU010000004">
    <property type="protein sequence ID" value="KAJ9122327.1"/>
    <property type="molecule type" value="Genomic_DNA"/>
</dbReference>
<gene>
    <name evidence="1" type="ORF">QFC22_001748</name>
</gene>
<protein>
    <submittedName>
        <fullName evidence="1">Uncharacterized protein</fullName>
    </submittedName>
</protein>
<proteinExistence type="predicted"/>